<gene>
    <name evidence="2" type="ORF">PV327_002491</name>
</gene>
<evidence type="ECO:0000256" key="1">
    <source>
        <dbReference type="SAM" id="SignalP"/>
    </source>
</evidence>
<feature type="chain" id="PRO_5041444378" evidence="1">
    <location>
        <begin position="22"/>
        <end position="347"/>
    </location>
</feature>
<organism evidence="2 3">
    <name type="scientific">Microctonus hyperodae</name>
    <name type="common">Parasitoid wasp</name>
    <dbReference type="NCBI Taxonomy" id="165561"/>
    <lineage>
        <taxon>Eukaryota</taxon>
        <taxon>Metazoa</taxon>
        <taxon>Ecdysozoa</taxon>
        <taxon>Arthropoda</taxon>
        <taxon>Hexapoda</taxon>
        <taxon>Insecta</taxon>
        <taxon>Pterygota</taxon>
        <taxon>Neoptera</taxon>
        <taxon>Endopterygota</taxon>
        <taxon>Hymenoptera</taxon>
        <taxon>Apocrita</taxon>
        <taxon>Ichneumonoidea</taxon>
        <taxon>Braconidae</taxon>
        <taxon>Euphorinae</taxon>
        <taxon>Microctonus</taxon>
    </lineage>
</organism>
<sequence>MKKLVMMTMLGLSLVSNTIQSNWNGCGGRLERALDAMQRDSSRKNRHDEDDHGIIYQRKLISAPLEMIVANVAVKLPHGAMTNRDDNWARVDRCYFEPGNNSLRSRVMLNDLSVSGVVSLVPNQRRVSILGESCRMNLRLRRAGIEFITSPIARTHGQMRIRTESNFLEPRFASIYAYNCRPTNRVDRQIKRHDKPNLPSSINTEKHYDAVEPRNKEYKHSSREEEIVIANENSASGFSLAQFDFSPTRKTFWITKLPGEKRKKRSNTSIDLEDFIENAMEKRYQHLLNGPSYDIIDWQSKENVAREMEDVFLRGASEALTKYIEHELHPAIKETLMISMGYTISYG</sequence>
<comment type="caution">
    <text evidence="2">The sequence shown here is derived from an EMBL/GenBank/DDBJ whole genome shotgun (WGS) entry which is preliminary data.</text>
</comment>
<keyword evidence="1" id="KW-0732">Signal</keyword>
<evidence type="ECO:0000313" key="2">
    <source>
        <dbReference type="EMBL" id="KAK0168717.1"/>
    </source>
</evidence>
<feature type="signal peptide" evidence="1">
    <location>
        <begin position="1"/>
        <end position="21"/>
    </location>
</feature>
<dbReference type="Proteomes" id="UP001168972">
    <property type="component" value="Unassembled WGS sequence"/>
</dbReference>
<proteinExistence type="predicted"/>
<reference evidence="2" key="2">
    <citation type="submission" date="2023-03" db="EMBL/GenBank/DDBJ databases">
        <authorList>
            <person name="Inwood S.N."/>
            <person name="Skelly J.G."/>
            <person name="Guhlin J."/>
            <person name="Harrop T.W.R."/>
            <person name="Goldson S.G."/>
            <person name="Dearden P.K."/>
        </authorList>
    </citation>
    <scope>NUCLEOTIDE SEQUENCE</scope>
    <source>
        <strain evidence="2">Lincoln</strain>
        <tissue evidence="2">Whole body</tissue>
    </source>
</reference>
<dbReference type="AlphaFoldDB" id="A0AA39KPA9"/>
<evidence type="ECO:0000313" key="3">
    <source>
        <dbReference type="Proteomes" id="UP001168972"/>
    </source>
</evidence>
<reference evidence="2" key="1">
    <citation type="journal article" date="2023" name="bioRxiv">
        <title>Scaffold-level genome assemblies of two parasitoid biocontrol wasps reveal the parthenogenesis mechanism and an associated novel virus.</title>
        <authorList>
            <person name="Inwood S."/>
            <person name="Skelly J."/>
            <person name="Guhlin J."/>
            <person name="Harrop T."/>
            <person name="Goldson S."/>
            <person name="Dearden P."/>
        </authorList>
    </citation>
    <scope>NUCLEOTIDE SEQUENCE</scope>
    <source>
        <strain evidence="2">Lincoln</strain>
        <tissue evidence="2">Whole body</tissue>
    </source>
</reference>
<keyword evidence="3" id="KW-1185">Reference proteome</keyword>
<name>A0AA39KPA9_MICHY</name>
<accession>A0AA39KPA9</accession>
<dbReference type="EMBL" id="JAQQBR010001831">
    <property type="protein sequence ID" value="KAK0168717.1"/>
    <property type="molecule type" value="Genomic_DNA"/>
</dbReference>
<protein>
    <submittedName>
        <fullName evidence="2">Uncharacterized protein</fullName>
    </submittedName>
</protein>